<evidence type="ECO:0000313" key="9">
    <source>
        <dbReference type="Proteomes" id="UP000887577"/>
    </source>
</evidence>
<dbReference type="CDD" id="cd11397">
    <property type="entry name" value="bHLHzip_MITF_like"/>
    <property type="match status" value="1"/>
</dbReference>
<evidence type="ECO:0000256" key="7">
    <source>
        <dbReference type="SAM" id="MobiDB-lite"/>
    </source>
</evidence>
<evidence type="ECO:0000256" key="2">
    <source>
        <dbReference type="ARBA" id="ARBA00008289"/>
    </source>
</evidence>
<evidence type="ECO:0000313" key="10">
    <source>
        <dbReference type="WBParaSite" id="PSU_v2.g7457.t1"/>
    </source>
</evidence>
<evidence type="ECO:0000256" key="1">
    <source>
        <dbReference type="ARBA" id="ARBA00004123"/>
    </source>
</evidence>
<feature type="compositionally biased region" description="Polar residues" evidence="7">
    <location>
        <begin position="194"/>
        <end position="206"/>
    </location>
</feature>
<proteinExistence type="inferred from homology"/>
<dbReference type="GO" id="GO:0000978">
    <property type="term" value="F:RNA polymerase II cis-regulatory region sequence-specific DNA binding"/>
    <property type="evidence" value="ECO:0007669"/>
    <property type="project" value="TreeGrafter"/>
</dbReference>
<dbReference type="GO" id="GO:0005634">
    <property type="term" value="C:nucleus"/>
    <property type="evidence" value="ECO:0007669"/>
    <property type="project" value="UniProtKB-SubCell"/>
</dbReference>
<dbReference type="PROSITE" id="PS50888">
    <property type="entry name" value="BHLH"/>
    <property type="match status" value="1"/>
</dbReference>
<dbReference type="SMART" id="SM00353">
    <property type="entry name" value="HLH"/>
    <property type="match status" value="1"/>
</dbReference>
<keyword evidence="4" id="KW-0238">DNA-binding</keyword>
<keyword evidence="5" id="KW-0804">Transcription</keyword>
<feature type="compositionally biased region" description="Low complexity" evidence="7">
    <location>
        <begin position="1"/>
        <end position="31"/>
    </location>
</feature>
<comment type="subcellular location">
    <subcellularLocation>
        <location evidence="1">Nucleus</location>
    </subcellularLocation>
</comment>
<keyword evidence="6" id="KW-0539">Nucleus</keyword>
<feature type="region of interest" description="Disordered" evidence="7">
    <location>
        <begin position="1"/>
        <end position="36"/>
    </location>
</feature>
<evidence type="ECO:0000256" key="4">
    <source>
        <dbReference type="ARBA" id="ARBA00023125"/>
    </source>
</evidence>
<keyword evidence="3" id="KW-0805">Transcription regulation</keyword>
<dbReference type="Proteomes" id="UP000887577">
    <property type="component" value="Unplaced"/>
</dbReference>
<evidence type="ECO:0000259" key="8">
    <source>
        <dbReference type="PROSITE" id="PS50888"/>
    </source>
</evidence>
<dbReference type="GO" id="GO:0000981">
    <property type="term" value="F:DNA-binding transcription factor activity, RNA polymerase II-specific"/>
    <property type="evidence" value="ECO:0007669"/>
    <property type="project" value="TreeGrafter"/>
</dbReference>
<accession>A0A914Z6C1</accession>
<dbReference type="Gene3D" id="4.10.280.10">
    <property type="entry name" value="Helix-loop-helix DNA-binding domain"/>
    <property type="match status" value="1"/>
</dbReference>
<dbReference type="InterPro" id="IPR011598">
    <property type="entry name" value="bHLH_dom"/>
</dbReference>
<keyword evidence="9" id="KW-1185">Reference proteome</keyword>
<dbReference type="Pfam" id="PF00010">
    <property type="entry name" value="HLH"/>
    <property type="match status" value="1"/>
</dbReference>
<reference evidence="10" key="1">
    <citation type="submission" date="2022-11" db="UniProtKB">
        <authorList>
            <consortium name="WormBaseParasite"/>
        </authorList>
    </citation>
    <scope>IDENTIFICATION</scope>
</reference>
<dbReference type="GO" id="GO:0046983">
    <property type="term" value="F:protein dimerization activity"/>
    <property type="evidence" value="ECO:0007669"/>
    <property type="project" value="InterPro"/>
</dbReference>
<feature type="domain" description="BHLH" evidence="8">
    <location>
        <begin position="88"/>
        <end position="141"/>
    </location>
</feature>
<name>A0A914Z6C1_9BILA</name>
<sequence>MGSNHIGSGSRPIPSGGSSGNSLQSGSPNGPMGIPIANSASFRQIVSSSAPTSSFDMEAFVRGGRGSSNSSNQSTNPTVDSDFYRDRRKKDIHNMIERRRRYNINDRIKELGLMLPKSTAEEMKLNKGTILKASCDYIRQLQQDRDVMLKQQHERQQLEEATKLYAKRVRELEDALQKNGLNIPEGTNPPPLPNKTSSENSSNNRPIKQEPFEEPLSPSQTPTGSYVKICQFFILKV</sequence>
<dbReference type="WBParaSite" id="PSU_v2.g7457.t1">
    <property type="protein sequence ID" value="PSU_v2.g7457.t1"/>
    <property type="gene ID" value="PSU_v2.g7457"/>
</dbReference>
<protein>
    <submittedName>
        <fullName evidence="10">BHLH domain-containing protein</fullName>
    </submittedName>
</protein>
<dbReference type="InterPro" id="IPR036638">
    <property type="entry name" value="HLH_DNA-bd_sf"/>
</dbReference>
<organism evidence="9 10">
    <name type="scientific">Panagrolaimus superbus</name>
    <dbReference type="NCBI Taxonomy" id="310955"/>
    <lineage>
        <taxon>Eukaryota</taxon>
        <taxon>Metazoa</taxon>
        <taxon>Ecdysozoa</taxon>
        <taxon>Nematoda</taxon>
        <taxon>Chromadorea</taxon>
        <taxon>Rhabditida</taxon>
        <taxon>Tylenchina</taxon>
        <taxon>Panagrolaimomorpha</taxon>
        <taxon>Panagrolaimoidea</taxon>
        <taxon>Panagrolaimidae</taxon>
        <taxon>Panagrolaimus</taxon>
    </lineage>
</organism>
<dbReference type="AlphaFoldDB" id="A0A914Z6C1"/>
<comment type="similarity">
    <text evidence="2">Belongs to the MiT/TFE family.</text>
</comment>
<dbReference type="SUPFAM" id="SSF47459">
    <property type="entry name" value="HLH, helix-loop-helix DNA-binding domain"/>
    <property type="match status" value="1"/>
</dbReference>
<dbReference type="PANTHER" id="PTHR45776:SF2">
    <property type="entry name" value="MIP04163P"/>
    <property type="match status" value="1"/>
</dbReference>
<evidence type="ECO:0000256" key="3">
    <source>
        <dbReference type="ARBA" id="ARBA00023015"/>
    </source>
</evidence>
<evidence type="ECO:0000256" key="5">
    <source>
        <dbReference type="ARBA" id="ARBA00023163"/>
    </source>
</evidence>
<dbReference type="PANTHER" id="PTHR45776">
    <property type="entry name" value="MIP04163P"/>
    <property type="match status" value="1"/>
</dbReference>
<feature type="region of interest" description="Disordered" evidence="7">
    <location>
        <begin position="177"/>
        <end position="224"/>
    </location>
</feature>
<feature type="region of interest" description="Disordered" evidence="7">
    <location>
        <begin position="60"/>
        <end position="84"/>
    </location>
</feature>
<evidence type="ECO:0000256" key="6">
    <source>
        <dbReference type="ARBA" id="ARBA00023242"/>
    </source>
</evidence>